<name>A0ABQ6HY97_9MICO</name>
<evidence type="ECO:0000256" key="4">
    <source>
        <dbReference type="ARBA" id="ARBA00022833"/>
    </source>
</evidence>
<keyword evidence="1" id="KW-0645">Protease</keyword>
<keyword evidence="4" id="KW-0862">Zinc</keyword>
<dbReference type="Pfam" id="PF00413">
    <property type="entry name" value="Peptidase_M10"/>
    <property type="match status" value="1"/>
</dbReference>
<dbReference type="EMBL" id="BSUK01000001">
    <property type="protein sequence ID" value="GMA23473.1"/>
    <property type="molecule type" value="Genomic_DNA"/>
</dbReference>
<keyword evidence="5" id="KW-0812">Transmembrane</keyword>
<keyword evidence="8" id="KW-1185">Reference proteome</keyword>
<organism evidence="7 8">
    <name type="scientific">Luteimicrobium album</name>
    <dbReference type="NCBI Taxonomy" id="1054550"/>
    <lineage>
        <taxon>Bacteria</taxon>
        <taxon>Bacillati</taxon>
        <taxon>Actinomycetota</taxon>
        <taxon>Actinomycetes</taxon>
        <taxon>Micrococcales</taxon>
        <taxon>Luteimicrobium</taxon>
    </lineage>
</organism>
<dbReference type="InterPro" id="IPR021190">
    <property type="entry name" value="Pept_M10A"/>
</dbReference>
<dbReference type="PRINTS" id="PR00138">
    <property type="entry name" value="MATRIXIN"/>
</dbReference>
<feature type="domain" description="Peptidase M10 metallopeptidase" evidence="6">
    <location>
        <begin position="109"/>
        <end position="195"/>
    </location>
</feature>
<accession>A0ABQ6HY97</accession>
<evidence type="ECO:0000256" key="1">
    <source>
        <dbReference type="ARBA" id="ARBA00022670"/>
    </source>
</evidence>
<dbReference type="Proteomes" id="UP001157091">
    <property type="component" value="Unassembled WGS sequence"/>
</dbReference>
<protein>
    <recommendedName>
        <fullName evidence="6">Peptidase M10 metallopeptidase domain-containing protein</fullName>
    </recommendedName>
</protein>
<dbReference type="SUPFAM" id="SSF55486">
    <property type="entry name" value="Metalloproteases ('zincins'), catalytic domain"/>
    <property type="match status" value="1"/>
</dbReference>
<reference evidence="8" key="1">
    <citation type="journal article" date="2019" name="Int. J. Syst. Evol. Microbiol.">
        <title>The Global Catalogue of Microorganisms (GCM) 10K type strain sequencing project: providing services to taxonomists for standard genome sequencing and annotation.</title>
        <authorList>
            <consortium name="The Broad Institute Genomics Platform"/>
            <consortium name="The Broad Institute Genome Sequencing Center for Infectious Disease"/>
            <person name="Wu L."/>
            <person name="Ma J."/>
        </authorList>
    </citation>
    <scope>NUCLEOTIDE SEQUENCE [LARGE SCALE GENOMIC DNA]</scope>
    <source>
        <strain evidence="8">NBRC 106348</strain>
    </source>
</reference>
<evidence type="ECO:0000256" key="2">
    <source>
        <dbReference type="ARBA" id="ARBA00022723"/>
    </source>
</evidence>
<comment type="caution">
    <text evidence="7">The sequence shown here is derived from an EMBL/GenBank/DDBJ whole genome shotgun (WGS) entry which is preliminary data.</text>
</comment>
<keyword evidence="2" id="KW-0479">Metal-binding</keyword>
<feature type="transmembrane region" description="Helical" evidence="5">
    <location>
        <begin position="21"/>
        <end position="45"/>
    </location>
</feature>
<dbReference type="Gene3D" id="3.40.390.10">
    <property type="entry name" value="Collagenase (Catalytic Domain)"/>
    <property type="match status" value="1"/>
</dbReference>
<keyword evidence="5" id="KW-1133">Transmembrane helix</keyword>
<evidence type="ECO:0000256" key="3">
    <source>
        <dbReference type="ARBA" id="ARBA00022801"/>
    </source>
</evidence>
<evidence type="ECO:0000313" key="8">
    <source>
        <dbReference type="Proteomes" id="UP001157091"/>
    </source>
</evidence>
<dbReference type="InterPro" id="IPR001818">
    <property type="entry name" value="Pept_M10_metallopeptidase"/>
</dbReference>
<keyword evidence="3" id="KW-0378">Hydrolase</keyword>
<dbReference type="InterPro" id="IPR024079">
    <property type="entry name" value="MetalloPept_cat_dom_sf"/>
</dbReference>
<proteinExistence type="predicted"/>
<evidence type="ECO:0000256" key="5">
    <source>
        <dbReference type="SAM" id="Phobius"/>
    </source>
</evidence>
<gene>
    <name evidence="7" type="ORF">GCM10025864_12320</name>
</gene>
<sequence>MTQIQRPPARCSDEGRGRRKLAFVIVLLILSTLGLTTITSPAMAYTKTGCKWHSAELKIRTSSVASTYSTGISYAILDYNNRTQAPHITRTTASGPSWTAASGNYGATGWEAHAQWSCPLGIQANCAMKLNTHYLSGTETDVNDRIVWSHEMGHCMGLDHVSGLHHVMYTSATKAYNDGVVQLTSDEVNGINAIY</sequence>
<evidence type="ECO:0000259" key="6">
    <source>
        <dbReference type="Pfam" id="PF00413"/>
    </source>
</evidence>
<evidence type="ECO:0000313" key="7">
    <source>
        <dbReference type="EMBL" id="GMA23473.1"/>
    </source>
</evidence>
<keyword evidence="5" id="KW-0472">Membrane</keyword>